<dbReference type="EMBL" id="JABCIY010000062">
    <property type="protein sequence ID" value="KAF7194275.1"/>
    <property type="molecule type" value="Genomic_DNA"/>
</dbReference>
<name>A0A8H6VJS9_9PEZI</name>
<evidence type="ECO:0000313" key="3">
    <source>
        <dbReference type="EMBL" id="KAF7194275.1"/>
    </source>
</evidence>
<dbReference type="PANTHER" id="PTHR24320:SF272">
    <property type="entry name" value="NAD(P)-BINDING ROSSMANN-FOLD SUPERFAMILY PROTEIN"/>
    <property type="match status" value="1"/>
</dbReference>
<sequence>MQVNMGRSYAEAHVNPQGVGDARPTAQQIIDNEGLRGKLKGRTVVITGASSGIGLETARALSTTGATLFLPARDLSSAEKTLQGVLEQGRVSLIQMDNNSLKSIREAAKEILTKSQGQVNILIGNAGVMGIPERRLTDDGHETHFQTNFLSHFYLFQLLKDALLSSSTPELHSRVVIVASAAHRSTLLPGSDDYDFAKSPYDFHKAYSTSNLGKVYLANEINRRYSSKGLYATSLTPGAISTNLSRHVGPEFVKQITENPMIAKVLKSPEQGAATTVLAAVGAEWEDKGGRYLEDCAEAERGEDDCETFSPGWVKQTYDPEAEARLWKDALKMVNMQDED</sequence>
<dbReference type="SUPFAM" id="SSF51735">
    <property type="entry name" value="NAD(P)-binding Rossmann-fold domains"/>
    <property type="match status" value="1"/>
</dbReference>
<evidence type="ECO:0000256" key="2">
    <source>
        <dbReference type="ARBA" id="ARBA00023002"/>
    </source>
</evidence>
<accession>A0A8H6VJS9</accession>
<dbReference type="Gene3D" id="3.40.50.720">
    <property type="entry name" value="NAD(P)-binding Rossmann-like Domain"/>
    <property type="match status" value="1"/>
</dbReference>
<protein>
    <submittedName>
        <fullName evidence="3">Oxidoreductase calI</fullName>
    </submittedName>
</protein>
<dbReference type="GO" id="GO:0016491">
    <property type="term" value="F:oxidoreductase activity"/>
    <property type="evidence" value="ECO:0007669"/>
    <property type="project" value="UniProtKB-KW"/>
</dbReference>
<dbReference type="Pfam" id="PF00106">
    <property type="entry name" value="adh_short"/>
    <property type="match status" value="1"/>
</dbReference>
<dbReference type="AlphaFoldDB" id="A0A8H6VJS9"/>
<reference evidence="3" key="1">
    <citation type="submission" date="2020-04" db="EMBL/GenBank/DDBJ databases">
        <title>Draft genome resource of the tomato pathogen Pseudocercospora fuligena.</title>
        <authorList>
            <person name="Zaccaron A."/>
        </authorList>
    </citation>
    <scope>NUCLEOTIDE SEQUENCE</scope>
    <source>
        <strain evidence="3">PF001</strain>
    </source>
</reference>
<keyword evidence="2" id="KW-0560">Oxidoreductase</keyword>
<evidence type="ECO:0000313" key="4">
    <source>
        <dbReference type="Proteomes" id="UP000660729"/>
    </source>
</evidence>
<dbReference type="InterPro" id="IPR036291">
    <property type="entry name" value="NAD(P)-bd_dom_sf"/>
</dbReference>
<dbReference type="PRINTS" id="PR00081">
    <property type="entry name" value="GDHRDH"/>
</dbReference>
<evidence type="ECO:0000256" key="1">
    <source>
        <dbReference type="ARBA" id="ARBA00006484"/>
    </source>
</evidence>
<dbReference type="InterPro" id="IPR002347">
    <property type="entry name" value="SDR_fam"/>
</dbReference>
<comment type="similarity">
    <text evidence="1">Belongs to the short-chain dehydrogenases/reductases (SDR) family.</text>
</comment>
<proteinExistence type="inferred from homology"/>
<organism evidence="3 4">
    <name type="scientific">Pseudocercospora fuligena</name>
    <dbReference type="NCBI Taxonomy" id="685502"/>
    <lineage>
        <taxon>Eukaryota</taxon>
        <taxon>Fungi</taxon>
        <taxon>Dikarya</taxon>
        <taxon>Ascomycota</taxon>
        <taxon>Pezizomycotina</taxon>
        <taxon>Dothideomycetes</taxon>
        <taxon>Dothideomycetidae</taxon>
        <taxon>Mycosphaerellales</taxon>
        <taxon>Mycosphaerellaceae</taxon>
        <taxon>Pseudocercospora</taxon>
    </lineage>
</organism>
<gene>
    <name evidence="3" type="ORF">HII31_04308</name>
</gene>
<dbReference type="Proteomes" id="UP000660729">
    <property type="component" value="Unassembled WGS sequence"/>
</dbReference>
<keyword evidence="4" id="KW-1185">Reference proteome</keyword>
<dbReference type="OrthoDB" id="191139at2759"/>
<dbReference type="PANTHER" id="PTHR24320">
    <property type="entry name" value="RETINOL DEHYDROGENASE"/>
    <property type="match status" value="1"/>
</dbReference>
<comment type="caution">
    <text evidence="3">The sequence shown here is derived from an EMBL/GenBank/DDBJ whole genome shotgun (WGS) entry which is preliminary data.</text>
</comment>